<proteinExistence type="predicted"/>
<dbReference type="AlphaFoldDB" id="A0AAV9DQE4"/>
<reference evidence="1" key="2">
    <citation type="submission" date="2023-06" db="EMBL/GenBank/DDBJ databases">
        <authorList>
            <person name="Ma L."/>
            <person name="Liu K.-W."/>
            <person name="Li Z."/>
            <person name="Hsiao Y.-Y."/>
            <person name="Qi Y."/>
            <person name="Fu T."/>
            <person name="Tang G."/>
            <person name="Zhang D."/>
            <person name="Sun W.-H."/>
            <person name="Liu D.-K."/>
            <person name="Li Y."/>
            <person name="Chen G.-Z."/>
            <person name="Liu X.-D."/>
            <person name="Liao X.-Y."/>
            <person name="Jiang Y.-T."/>
            <person name="Yu X."/>
            <person name="Hao Y."/>
            <person name="Huang J."/>
            <person name="Zhao X.-W."/>
            <person name="Ke S."/>
            <person name="Chen Y.-Y."/>
            <person name="Wu W.-L."/>
            <person name="Hsu J.-L."/>
            <person name="Lin Y.-F."/>
            <person name="Huang M.-D."/>
            <person name="Li C.-Y."/>
            <person name="Huang L."/>
            <person name="Wang Z.-W."/>
            <person name="Zhao X."/>
            <person name="Zhong W.-Y."/>
            <person name="Peng D.-H."/>
            <person name="Ahmad S."/>
            <person name="Lan S."/>
            <person name="Zhang J.-S."/>
            <person name="Tsai W.-C."/>
            <person name="Van De Peer Y."/>
            <person name="Liu Z.-J."/>
        </authorList>
    </citation>
    <scope>NUCLEOTIDE SEQUENCE</scope>
    <source>
        <strain evidence="1">CP</strain>
        <tissue evidence="1">Leaves</tissue>
    </source>
</reference>
<evidence type="ECO:0000313" key="2">
    <source>
        <dbReference type="Proteomes" id="UP001180020"/>
    </source>
</evidence>
<dbReference type="EMBL" id="JAUJYO010000011">
    <property type="protein sequence ID" value="KAK1303092.1"/>
    <property type="molecule type" value="Genomic_DNA"/>
</dbReference>
<gene>
    <name evidence="1" type="ORF">QJS10_CPB11g01899</name>
</gene>
<accession>A0AAV9DQE4</accession>
<keyword evidence="2" id="KW-1185">Reference proteome</keyword>
<evidence type="ECO:0000313" key="1">
    <source>
        <dbReference type="EMBL" id="KAK1303092.1"/>
    </source>
</evidence>
<reference evidence="1" key="1">
    <citation type="journal article" date="2023" name="Nat. Commun.">
        <title>Diploid and tetraploid genomes of Acorus and the evolution of monocots.</title>
        <authorList>
            <person name="Ma L."/>
            <person name="Liu K.W."/>
            <person name="Li Z."/>
            <person name="Hsiao Y.Y."/>
            <person name="Qi Y."/>
            <person name="Fu T."/>
            <person name="Tang G.D."/>
            <person name="Zhang D."/>
            <person name="Sun W.H."/>
            <person name="Liu D.K."/>
            <person name="Li Y."/>
            <person name="Chen G.Z."/>
            <person name="Liu X.D."/>
            <person name="Liao X.Y."/>
            <person name="Jiang Y.T."/>
            <person name="Yu X."/>
            <person name="Hao Y."/>
            <person name="Huang J."/>
            <person name="Zhao X.W."/>
            <person name="Ke S."/>
            <person name="Chen Y.Y."/>
            <person name="Wu W.L."/>
            <person name="Hsu J.L."/>
            <person name="Lin Y.F."/>
            <person name="Huang M.D."/>
            <person name="Li C.Y."/>
            <person name="Huang L."/>
            <person name="Wang Z.W."/>
            <person name="Zhao X."/>
            <person name="Zhong W.Y."/>
            <person name="Peng D.H."/>
            <person name="Ahmad S."/>
            <person name="Lan S."/>
            <person name="Zhang J.S."/>
            <person name="Tsai W.C."/>
            <person name="Van de Peer Y."/>
            <person name="Liu Z.J."/>
        </authorList>
    </citation>
    <scope>NUCLEOTIDE SEQUENCE</scope>
    <source>
        <strain evidence="1">CP</strain>
    </source>
</reference>
<name>A0AAV9DQE4_ACOCL</name>
<comment type="caution">
    <text evidence="1">The sequence shown here is derived from an EMBL/GenBank/DDBJ whole genome shotgun (WGS) entry which is preliminary data.</text>
</comment>
<dbReference type="Proteomes" id="UP001180020">
    <property type="component" value="Unassembled WGS sequence"/>
</dbReference>
<sequence length="75" mass="8643">MSMHVHPKMAPMVEQVQPKASSDSVPFRRLLSYADPVDWTLMAFGRWVRSSTAWRSPSDIYCSGSVACVRYQHRR</sequence>
<organism evidence="1 2">
    <name type="scientific">Acorus calamus</name>
    <name type="common">Sweet flag</name>
    <dbReference type="NCBI Taxonomy" id="4465"/>
    <lineage>
        <taxon>Eukaryota</taxon>
        <taxon>Viridiplantae</taxon>
        <taxon>Streptophyta</taxon>
        <taxon>Embryophyta</taxon>
        <taxon>Tracheophyta</taxon>
        <taxon>Spermatophyta</taxon>
        <taxon>Magnoliopsida</taxon>
        <taxon>Liliopsida</taxon>
        <taxon>Acoraceae</taxon>
        <taxon>Acorus</taxon>
    </lineage>
</organism>
<protein>
    <submittedName>
        <fullName evidence="1">Uncharacterized protein</fullName>
    </submittedName>
</protein>